<gene>
    <name evidence="1" type="ORF">GSPATT00035949001</name>
</gene>
<dbReference type="OrthoDB" id="309542at2759"/>
<dbReference type="AlphaFoldDB" id="A0C7Q1"/>
<dbReference type="InParanoid" id="A0C7Q1"/>
<dbReference type="Proteomes" id="UP000000600">
    <property type="component" value="Unassembled WGS sequence"/>
</dbReference>
<dbReference type="EMBL" id="CT868048">
    <property type="protein sequence ID" value="CAK66818.1"/>
    <property type="molecule type" value="Genomic_DNA"/>
</dbReference>
<proteinExistence type="predicted"/>
<organism evidence="1 2">
    <name type="scientific">Paramecium tetraurelia</name>
    <dbReference type="NCBI Taxonomy" id="5888"/>
    <lineage>
        <taxon>Eukaryota</taxon>
        <taxon>Sar</taxon>
        <taxon>Alveolata</taxon>
        <taxon>Ciliophora</taxon>
        <taxon>Intramacronucleata</taxon>
        <taxon>Oligohymenophorea</taxon>
        <taxon>Peniculida</taxon>
        <taxon>Parameciidae</taxon>
        <taxon>Paramecium</taxon>
    </lineage>
</organism>
<evidence type="ECO:0000313" key="1">
    <source>
        <dbReference type="EMBL" id="CAK66818.1"/>
    </source>
</evidence>
<reference evidence="1 2" key="1">
    <citation type="journal article" date="2006" name="Nature">
        <title>Global trends of whole-genome duplications revealed by the ciliate Paramecium tetraurelia.</title>
        <authorList>
            <consortium name="Genoscope"/>
            <person name="Aury J.-M."/>
            <person name="Jaillon O."/>
            <person name="Duret L."/>
            <person name="Noel B."/>
            <person name="Jubin C."/>
            <person name="Porcel B.M."/>
            <person name="Segurens B."/>
            <person name="Daubin V."/>
            <person name="Anthouard V."/>
            <person name="Aiach N."/>
            <person name="Arnaiz O."/>
            <person name="Billaut A."/>
            <person name="Beisson J."/>
            <person name="Blanc I."/>
            <person name="Bouhouche K."/>
            <person name="Camara F."/>
            <person name="Duharcourt S."/>
            <person name="Guigo R."/>
            <person name="Gogendeau D."/>
            <person name="Katinka M."/>
            <person name="Keller A.-M."/>
            <person name="Kissmehl R."/>
            <person name="Klotz C."/>
            <person name="Koll F."/>
            <person name="Le Moue A."/>
            <person name="Lepere C."/>
            <person name="Malinsky S."/>
            <person name="Nowacki M."/>
            <person name="Nowak J.K."/>
            <person name="Plattner H."/>
            <person name="Poulain J."/>
            <person name="Ruiz F."/>
            <person name="Serrano V."/>
            <person name="Zagulski M."/>
            <person name="Dessen P."/>
            <person name="Betermier M."/>
            <person name="Weissenbach J."/>
            <person name="Scarpelli C."/>
            <person name="Schachter V."/>
            <person name="Sperling L."/>
            <person name="Meyer E."/>
            <person name="Cohen J."/>
            <person name="Wincker P."/>
        </authorList>
    </citation>
    <scope>NUCLEOTIDE SEQUENCE [LARGE SCALE GENOMIC DNA]</scope>
    <source>
        <strain evidence="1 2">Stock d4-2</strain>
    </source>
</reference>
<sequence length="204" mass="24375">MNGFEIIEQSDDSVVMKVNRQYFTMFYSMIQSQLNNEECGVSQDFLRRIVPFFMNQFLIWAMQTNEDNLVSVRITLMKIKENKKSNQRKFELGDLKKIHNPKDIKKYKLVREAWESFLYSQHIRDCIQHNKRIKLGSIVQYMEAINILILELDKPFPYNKLLSKYKQGVKNKTLPVQQFQPYQDEFSILQEDENSTCFTLGRLH</sequence>
<dbReference type="HOGENOM" id="CLU_1237122_0_0_1"/>
<name>A0C7Q1_PARTE</name>
<dbReference type="OMA" id="QYMEAIN"/>
<accession>A0C7Q1</accession>
<dbReference type="RefSeq" id="XP_001434215.1">
    <property type="nucleotide sequence ID" value="XM_001434178.2"/>
</dbReference>
<dbReference type="GeneID" id="5020013"/>
<evidence type="ECO:0000313" key="2">
    <source>
        <dbReference type="Proteomes" id="UP000000600"/>
    </source>
</evidence>
<protein>
    <submittedName>
        <fullName evidence="1">Uncharacterized protein</fullName>
    </submittedName>
</protein>
<keyword evidence="2" id="KW-1185">Reference proteome</keyword>
<dbReference type="KEGG" id="ptm:GSPATT00035949001"/>